<dbReference type="Proteomes" id="UP001151699">
    <property type="component" value="Unassembled WGS sequence"/>
</dbReference>
<feature type="region of interest" description="Disordered" evidence="7">
    <location>
        <begin position="204"/>
        <end position="226"/>
    </location>
</feature>
<dbReference type="AlphaFoldDB" id="A0A9Q0MKA9"/>
<feature type="domain" description="CCHC-type" evidence="8">
    <location>
        <begin position="188"/>
        <end position="204"/>
    </location>
</feature>
<keyword evidence="4" id="KW-0862">Zinc</keyword>
<dbReference type="PROSITE" id="PS50158">
    <property type="entry name" value="ZF_CCHC"/>
    <property type="match status" value="1"/>
</dbReference>
<evidence type="ECO:0000313" key="9">
    <source>
        <dbReference type="EMBL" id="KAJ6605043.1"/>
    </source>
</evidence>
<evidence type="ECO:0000256" key="2">
    <source>
        <dbReference type="ARBA" id="ARBA00022723"/>
    </source>
</evidence>
<gene>
    <name evidence="9" type="primary">TRA1_13</name>
    <name evidence="9" type="ORF">Bhyg_16440</name>
</gene>
<dbReference type="GO" id="GO:0005634">
    <property type="term" value="C:nucleus"/>
    <property type="evidence" value="ECO:0007669"/>
    <property type="project" value="UniProtKB-SubCell"/>
</dbReference>
<dbReference type="InterPro" id="IPR036875">
    <property type="entry name" value="Znf_CCHC_sf"/>
</dbReference>
<evidence type="ECO:0000256" key="1">
    <source>
        <dbReference type="ARBA" id="ARBA00004123"/>
    </source>
</evidence>
<dbReference type="GO" id="GO:0008270">
    <property type="term" value="F:zinc ion binding"/>
    <property type="evidence" value="ECO:0007669"/>
    <property type="project" value="UniProtKB-KW"/>
</dbReference>
<dbReference type="EMBL" id="WJQU01005882">
    <property type="protein sequence ID" value="KAJ6605043.1"/>
    <property type="molecule type" value="Genomic_DNA"/>
</dbReference>
<dbReference type="PANTHER" id="PTHR46481:SF10">
    <property type="entry name" value="ZINC FINGER BED DOMAIN-CONTAINING PROTEIN 39"/>
    <property type="match status" value="1"/>
</dbReference>
<dbReference type="InterPro" id="IPR001878">
    <property type="entry name" value="Znf_CCHC"/>
</dbReference>
<evidence type="ECO:0000256" key="3">
    <source>
        <dbReference type="ARBA" id="ARBA00022771"/>
    </source>
</evidence>
<proteinExistence type="predicted"/>
<accession>A0A9Q0MKA9</accession>
<evidence type="ECO:0000256" key="4">
    <source>
        <dbReference type="ARBA" id="ARBA00022833"/>
    </source>
</evidence>
<dbReference type="Pfam" id="PF22936">
    <property type="entry name" value="Pol_BBD"/>
    <property type="match status" value="1"/>
</dbReference>
<organism evidence="9 10">
    <name type="scientific">Pseudolycoriella hygida</name>
    <dbReference type="NCBI Taxonomy" id="35572"/>
    <lineage>
        <taxon>Eukaryota</taxon>
        <taxon>Metazoa</taxon>
        <taxon>Ecdysozoa</taxon>
        <taxon>Arthropoda</taxon>
        <taxon>Hexapoda</taxon>
        <taxon>Insecta</taxon>
        <taxon>Pterygota</taxon>
        <taxon>Neoptera</taxon>
        <taxon>Endopterygota</taxon>
        <taxon>Diptera</taxon>
        <taxon>Nematocera</taxon>
        <taxon>Sciaroidea</taxon>
        <taxon>Sciaridae</taxon>
        <taxon>Pseudolycoriella</taxon>
    </lineage>
</organism>
<sequence>MIASLNADAEVISESTVKRDIMEMFASKLEKIKAFLKKAPGKYSFSLDARTSKNALPFMAIRVHWVDEDWVYHSILLDFCYIIGKHDGENFCNMFVKCLDRFEIPMSKILSITMDNAFSNDTFMDFLSEYSMSVDVQISSANNRVRCLPHVLNLCVQDIMSSLKVPLNGEEDDHLDLMEQKPGKSKIRCFDCNTYGHKAYECTKGNSKKNSSAKPETSTSGKTTNAKKPTAWSVVYSGGLSDKENWFVDSGASAHFTMRKDWMENHQSPKINELIVANNSKLSVESSGTVNVNVEHNKNSKNISISNVQYVPDISANLLSVSQLVLKGFTVTFDKSGCRIIDSDGEECATAKMVNNVFQLNLAESKCFAADKNHFWPNHTKLLY</sequence>
<keyword evidence="10" id="KW-1185">Reference proteome</keyword>
<evidence type="ECO:0000259" key="8">
    <source>
        <dbReference type="PROSITE" id="PS50158"/>
    </source>
</evidence>
<dbReference type="OrthoDB" id="1607513at2759"/>
<keyword evidence="3 6" id="KW-0863">Zinc-finger</keyword>
<keyword evidence="2" id="KW-0479">Metal-binding</keyword>
<dbReference type="SUPFAM" id="SSF57756">
    <property type="entry name" value="Retrovirus zinc finger-like domains"/>
    <property type="match status" value="1"/>
</dbReference>
<evidence type="ECO:0000313" key="10">
    <source>
        <dbReference type="Proteomes" id="UP001151699"/>
    </source>
</evidence>
<dbReference type="InterPro" id="IPR052035">
    <property type="entry name" value="ZnF_BED_domain_contain"/>
</dbReference>
<name>A0A9Q0MKA9_9DIPT</name>
<comment type="caution">
    <text evidence="9">The sequence shown here is derived from an EMBL/GenBank/DDBJ whole genome shotgun (WGS) entry which is preliminary data.</text>
</comment>
<protein>
    <submittedName>
        <fullName evidence="9">AC transposase</fullName>
    </submittedName>
</protein>
<evidence type="ECO:0000256" key="6">
    <source>
        <dbReference type="PROSITE-ProRule" id="PRU00047"/>
    </source>
</evidence>
<evidence type="ECO:0000256" key="7">
    <source>
        <dbReference type="SAM" id="MobiDB-lite"/>
    </source>
</evidence>
<evidence type="ECO:0000256" key="5">
    <source>
        <dbReference type="ARBA" id="ARBA00023242"/>
    </source>
</evidence>
<keyword evidence="5" id="KW-0539">Nucleus</keyword>
<dbReference type="GO" id="GO:0003676">
    <property type="term" value="F:nucleic acid binding"/>
    <property type="evidence" value="ECO:0007669"/>
    <property type="project" value="InterPro"/>
</dbReference>
<dbReference type="InterPro" id="IPR054722">
    <property type="entry name" value="PolX-like_BBD"/>
</dbReference>
<dbReference type="InterPro" id="IPR012337">
    <property type="entry name" value="RNaseH-like_sf"/>
</dbReference>
<dbReference type="PANTHER" id="PTHR46481">
    <property type="entry name" value="ZINC FINGER BED DOMAIN-CONTAINING PROTEIN 4"/>
    <property type="match status" value="1"/>
</dbReference>
<comment type="subcellular location">
    <subcellularLocation>
        <location evidence="1">Nucleus</location>
    </subcellularLocation>
</comment>
<reference evidence="9" key="1">
    <citation type="submission" date="2022-07" db="EMBL/GenBank/DDBJ databases">
        <authorList>
            <person name="Trinca V."/>
            <person name="Uliana J.V.C."/>
            <person name="Torres T.T."/>
            <person name="Ward R.J."/>
            <person name="Monesi N."/>
        </authorList>
    </citation>
    <scope>NUCLEOTIDE SEQUENCE</scope>
    <source>
        <strain evidence="9">HSMRA1968</strain>
        <tissue evidence="9">Whole embryos</tissue>
    </source>
</reference>
<dbReference type="SUPFAM" id="SSF53098">
    <property type="entry name" value="Ribonuclease H-like"/>
    <property type="match status" value="1"/>
</dbReference>